<reference evidence="1" key="1">
    <citation type="journal article" date="2014" name="Front. Microbiol.">
        <title>High frequency of phylogenetically diverse reductive dehalogenase-homologous genes in deep subseafloor sedimentary metagenomes.</title>
        <authorList>
            <person name="Kawai M."/>
            <person name="Futagami T."/>
            <person name="Toyoda A."/>
            <person name="Takaki Y."/>
            <person name="Nishi S."/>
            <person name="Hori S."/>
            <person name="Arai W."/>
            <person name="Tsubouchi T."/>
            <person name="Morono Y."/>
            <person name="Uchiyama I."/>
            <person name="Ito T."/>
            <person name="Fujiyama A."/>
            <person name="Inagaki F."/>
            <person name="Takami H."/>
        </authorList>
    </citation>
    <scope>NUCLEOTIDE SEQUENCE</scope>
    <source>
        <strain evidence="1">Expedition CK06-06</strain>
    </source>
</reference>
<protein>
    <submittedName>
        <fullName evidence="1">Uncharacterized protein</fullName>
    </submittedName>
</protein>
<dbReference type="AlphaFoldDB" id="X1Q5A0"/>
<accession>X1Q5A0</accession>
<gene>
    <name evidence="1" type="ORF">S06H3_43573</name>
</gene>
<sequence>MIVMLPYHYHLLDVILFSVKLANLIGQERKTGLTFAPETGTQRLRDVINK</sequence>
<proteinExistence type="predicted"/>
<comment type="caution">
    <text evidence="1">The sequence shown here is derived from an EMBL/GenBank/DDBJ whole genome shotgun (WGS) entry which is preliminary data.</text>
</comment>
<dbReference type="EMBL" id="BARV01027036">
    <property type="protein sequence ID" value="GAI46255.1"/>
    <property type="molecule type" value="Genomic_DNA"/>
</dbReference>
<name>X1Q5A0_9ZZZZ</name>
<organism evidence="1">
    <name type="scientific">marine sediment metagenome</name>
    <dbReference type="NCBI Taxonomy" id="412755"/>
    <lineage>
        <taxon>unclassified sequences</taxon>
        <taxon>metagenomes</taxon>
        <taxon>ecological metagenomes</taxon>
    </lineage>
</organism>
<evidence type="ECO:0000313" key="1">
    <source>
        <dbReference type="EMBL" id="GAI46255.1"/>
    </source>
</evidence>
<feature type="non-terminal residue" evidence="1">
    <location>
        <position position="50"/>
    </location>
</feature>